<dbReference type="GO" id="GO:0051536">
    <property type="term" value="F:iron-sulfur cluster binding"/>
    <property type="evidence" value="ECO:0007669"/>
    <property type="project" value="UniProtKB-KW"/>
</dbReference>
<dbReference type="Pfam" id="PF01930">
    <property type="entry name" value="Cas_Cas4"/>
    <property type="match status" value="1"/>
</dbReference>
<protein>
    <recommendedName>
        <fullName evidence="4 13">CRISPR-associated exonuclease Cas4</fullName>
        <ecNumber evidence="3 13">3.1.12.1</ecNumber>
    </recommendedName>
</protein>
<reference evidence="15 16" key="1">
    <citation type="submission" date="2017-06" db="EMBL/GenBank/DDBJ databases">
        <title>Draft Genome Sequence of Natranaerobius trueperi halophilic, alkalithermophilic bacteria from soda lakes.</title>
        <authorList>
            <person name="Zhao B."/>
        </authorList>
    </citation>
    <scope>NUCLEOTIDE SEQUENCE [LARGE SCALE GENOMIC DNA]</scope>
    <source>
        <strain evidence="15 16">DSM 18760</strain>
    </source>
</reference>
<evidence type="ECO:0000259" key="14">
    <source>
        <dbReference type="Pfam" id="PF01930"/>
    </source>
</evidence>
<dbReference type="InterPro" id="IPR013343">
    <property type="entry name" value="CRISPR-assoc_prot_Cas4"/>
</dbReference>
<evidence type="ECO:0000256" key="9">
    <source>
        <dbReference type="ARBA" id="ARBA00023004"/>
    </source>
</evidence>
<keyword evidence="5 13" id="KW-0540">Nuclease</keyword>
<dbReference type="GO" id="GO:0051607">
    <property type="term" value="P:defense response to virus"/>
    <property type="evidence" value="ECO:0007669"/>
    <property type="project" value="UniProtKB-KW"/>
</dbReference>
<evidence type="ECO:0000313" key="15">
    <source>
        <dbReference type="EMBL" id="OWZ83867.1"/>
    </source>
</evidence>
<comment type="function">
    <text evidence="13">CRISPR (clustered regularly interspaced short palindromic repeat) is an adaptive immune system that provides protection against mobile genetic elements (viruses, transposable elements and conjugative plasmids). CRISPR clusters contain sequences complementary to antecedent mobile elements and target invading nucleic acids. CRISPR clusters are transcribed and processed into CRISPR RNA (crRNA).</text>
</comment>
<keyword evidence="7 13" id="KW-0378">Hydrolase</keyword>
<evidence type="ECO:0000256" key="3">
    <source>
        <dbReference type="ARBA" id="ARBA00012768"/>
    </source>
</evidence>
<keyword evidence="6 13" id="KW-0479">Metal-binding</keyword>
<evidence type="ECO:0000313" key="16">
    <source>
        <dbReference type="Proteomes" id="UP000214588"/>
    </source>
</evidence>
<comment type="similarity">
    <text evidence="2 13">Belongs to the CRISPR-associated exonuclease Cas4 family.</text>
</comment>
<evidence type="ECO:0000256" key="8">
    <source>
        <dbReference type="ARBA" id="ARBA00022839"/>
    </source>
</evidence>
<dbReference type="InterPro" id="IPR022765">
    <property type="entry name" value="Dna2/Cas4_DUF83"/>
</dbReference>
<dbReference type="GO" id="GO:0046872">
    <property type="term" value="F:metal ion binding"/>
    <property type="evidence" value="ECO:0007669"/>
    <property type="project" value="UniProtKB-KW"/>
</dbReference>
<evidence type="ECO:0000256" key="7">
    <source>
        <dbReference type="ARBA" id="ARBA00022801"/>
    </source>
</evidence>
<keyword evidence="10 13" id="KW-0411">Iron-sulfur</keyword>
<dbReference type="InterPro" id="IPR051827">
    <property type="entry name" value="Cas4_exonuclease"/>
</dbReference>
<dbReference type="OrthoDB" id="9781776at2"/>
<evidence type="ECO:0000256" key="1">
    <source>
        <dbReference type="ARBA" id="ARBA00001966"/>
    </source>
</evidence>
<organism evidence="15 16">
    <name type="scientific">Natranaerobius trueperi</name>
    <dbReference type="NCBI Taxonomy" id="759412"/>
    <lineage>
        <taxon>Bacteria</taxon>
        <taxon>Bacillati</taxon>
        <taxon>Bacillota</taxon>
        <taxon>Clostridia</taxon>
        <taxon>Natranaerobiales</taxon>
        <taxon>Natranaerobiaceae</taxon>
        <taxon>Natranaerobius</taxon>
    </lineage>
</organism>
<dbReference type="InterPro" id="IPR011604">
    <property type="entry name" value="PDDEXK-like_dom_sf"/>
</dbReference>
<keyword evidence="9 13" id="KW-0408">Iron</keyword>
<evidence type="ECO:0000256" key="4">
    <source>
        <dbReference type="ARBA" id="ARBA00020049"/>
    </source>
</evidence>
<comment type="caution">
    <text evidence="15">The sequence shown here is derived from an EMBL/GenBank/DDBJ whole genome shotgun (WGS) entry which is preliminary data.</text>
</comment>
<comment type="cofactor">
    <cofactor evidence="13">
        <name>iron-sulfur cluster</name>
        <dbReference type="ChEBI" id="CHEBI:30408"/>
    </cofactor>
</comment>
<dbReference type="PANTHER" id="PTHR36531:SF6">
    <property type="entry name" value="DNA REPLICATION ATP-DEPENDENT HELICASE_NUCLEASE DNA2"/>
    <property type="match status" value="1"/>
</dbReference>
<feature type="domain" description="DUF83" evidence="14">
    <location>
        <begin position="14"/>
        <end position="200"/>
    </location>
</feature>
<dbReference type="RefSeq" id="WP_089023474.1">
    <property type="nucleotide sequence ID" value="NZ_NIQC01000011.1"/>
</dbReference>
<evidence type="ECO:0000256" key="12">
    <source>
        <dbReference type="ARBA" id="ARBA00023211"/>
    </source>
</evidence>
<dbReference type="GO" id="GO:0004527">
    <property type="term" value="F:exonuclease activity"/>
    <property type="evidence" value="ECO:0007669"/>
    <property type="project" value="UniProtKB-KW"/>
</dbReference>
<keyword evidence="12 13" id="KW-0464">Manganese</keyword>
<dbReference type="EMBL" id="NIQC01000011">
    <property type="protein sequence ID" value="OWZ83867.1"/>
    <property type="molecule type" value="Genomic_DNA"/>
</dbReference>
<name>A0A226C0H0_9FIRM</name>
<proteinExistence type="inferred from homology"/>
<gene>
    <name evidence="15" type="primary">cas4</name>
    <name evidence="15" type="ORF">CDO51_06425</name>
</gene>
<comment type="cofactor">
    <cofactor evidence="13">
        <name>Mg(2+)</name>
        <dbReference type="ChEBI" id="CHEBI:18420"/>
    </cofactor>
    <cofactor evidence="13">
        <name>Mn(2+)</name>
        <dbReference type="ChEBI" id="CHEBI:29035"/>
    </cofactor>
    <text evidence="13">Mg(2+) or Mn(2+) required for ssDNA cleavage activity.</text>
</comment>
<dbReference type="EC" id="3.1.12.1" evidence="3 13"/>
<accession>A0A226C0H0</accession>
<sequence>MMGSREEDFLLLSGIQHFYFCKRQWALIHIEQQWEENVRTVEGQNVHKKVDKPFIREKRNEMLIVRSMPIHSKELGATGVSDVVEFKKDKEGVPIQGSQNKYIPIPIEYKRGKPKQNKSDIVQLVAQAMCLEEMLLCKVSKGYIYYDKIKQRIEVPVSSSDKQEVRDVFSEMHHYFDKRYTPRVKTGPFCKSCSLKNLCIPNLMKKQSVSNYIERKIRE</sequence>
<keyword evidence="8 13" id="KW-0269">Exonuclease</keyword>
<evidence type="ECO:0000256" key="13">
    <source>
        <dbReference type="RuleBase" id="RU365022"/>
    </source>
</evidence>
<keyword evidence="11 13" id="KW-0051">Antiviral defense</keyword>
<keyword evidence="16" id="KW-1185">Reference proteome</keyword>
<evidence type="ECO:0000256" key="11">
    <source>
        <dbReference type="ARBA" id="ARBA00023118"/>
    </source>
</evidence>
<dbReference type="Proteomes" id="UP000214588">
    <property type="component" value="Unassembled WGS sequence"/>
</dbReference>
<comment type="cofactor">
    <cofactor evidence="1">
        <name>[4Fe-4S] cluster</name>
        <dbReference type="ChEBI" id="CHEBI:49883"/>
    </cofactor>
</comment>
<evidence type="ECO:0000256" key="5">
    <source>
        <dbReference type="ARBA" id="ARBA00022722"/>
    </source>
</evidence>
<evidence type="ECO:0000256" key="2">
    <source>
        <dbReference type="ARBA" id="ARBA00009189"/>
    </source>
</evidence>
<evidence type="ECO:0000256" key="10">
    <source>
        <dbReference type="ARBA" id="ARBA00023014"/>
    </source>
</evidence>
<dbReference type="NCBIfam" id="TIGR00372">
    <property type="entry name" value="cas4"/>
    <property type="match status" value="1"/>
</dbReference>
<evidence type="ECO:0000256" key="6">
    <source>
        <dbReference type="ARBA" id="ARBA00022723"/>
    </source>
</evidence>
<dbReference type="PANTHER" id="PTHR36531">
    <property type="entry name" value="CRISPR-ASSOCIATED EXONUCLEASE CAS4"/>
    <property type="match status" value="1"/>
</dbReference>
<dbReference type="Gene3D" id="3.90.320.10">
    <property type="match status" value="1"/>
</dbReference>
<dbReference type="AlphaFoldDB" id="A0A226C0H0"/>